<feature type="compositionally biased region" description="Basic and acidic residues" evidence="1">
    <location>
        <begin position="19"/>
        <end position="37"/>
    </location>
</feature>
<comment type="caution">
    <text evidence="2">The sequence shown here is derived from an EMBL/GenBank/DDBJ whole genome shotgun (WGS) entry which is preliminary data.</text>
</comment>
<evidence type="ECO:0000313" key="2">
    <source>
        <dbReference type="EMBL" id="GAA3624208.1"/>
    </source>
</evidence>
<organism evidence="2 3">
    <name type="scientific">Lentzea roselyniae</name>
    <dbReference type="NCBI Taxonomy" id="531940"/>
    <lineage>
        <taxon>Bacteria</taxon>
        <taxon>Bacillati</taxon>
        <taxon>Actinomycetota</taxon>
        <taxon>Actinomycetes</taxon>
        <taxon>Pseudonocardiales</taxon>
        <taxon>Pseudonocardiaceae</taxon>
        <taxon>Lentzea</taxon>
    </lineage>
</organism>
<name>A0ABP7A3I2_9PSEU</name>
<dbReference type="Proteomes" id="UP001500711">
    <property type="component" value="Unassembled WGS sequence"/>
</dbReference>
<keyword evidence="3" id="KW-1185">Reference proteome</keyword>
<sequence length="69" mass="7394">MAVPVPDRVQDGPAQQRVPAHDRTGSQAADGEHDGTDHAWPQDSPRNSPEHSSNSGHNNYAPFVPGGER</sequence>
<evidence type="ECO:0000313" key="3">
    <source>
        <dbReference type="Proteomes" id="UP001500711"/>
    </source>
</evidence>
<feature type="region of interest" description="Disordered" evidence="1">
    <location>
        <begin position="1"/>
        <end position="69"/>
    </location>
</feature>
<evidence type="ECO:0000256" key="1">
    <source>
        <dbReference type="SAM" id="MobiDB-lite"/>
    </source>
</evidence>
<gene>
    <name evidence="2" type="ORF">GCM10022267_07870</name>
</gene>
<proteinExistence type="predicted"/>
<reference evidence="3" key="1">
    <citation type="journal article" date="2019" name="Int. J. Syst. Evol. Microbiol.">
        <title>The Global Catalogue of Microorganisms (GCM) 10K type strain sequencing project: providing services to taxonomists for standard genome sequencing and annotation.</title>
        <authorList>
            <consortium name="The Broad Institute Genomics Platform"/>
            <consortium name="The Broad Institute Genome Sequencing Center for Infectious Disease"/>
            <person name="Wu L."/>
            <person name="Ma J."/>
        </authorList>
    </citation>
    <scope>NUCLEOTIDE SEQUENCE [LARGE SCALE GENOMIC DNA]</scope>
    <source>
        <strain evidence="3">JCM 17494</strain>
    </source>
</reference>
<accession>A0ABP7A3I2</accession>
<protein>
    <submittedName>
        <fullName evidence="2">Uncharacterized protein</fullName>
    </submittedName>
</protein>
<dbReference type="EMBL" id="BAABBE010000002">
    <property type="protein sequence ID" value="GAA3624208.1"/>
    <property type="molecule type" value="Genomic_DNA"/>
</dbReference>
<feature type="compositionally biased region" description="Polar residues" evidence="1">
    <location>
        <begin position="44"/>
        <end position="58"/>
    </location>
</feature>